<evidence type="ECO:0000313" key="1">
    <source>
        <dbReference type="EMBL" id="TYH68252.1"/>
    </source>
</evidence>
<gene>
    <name evidence="1" type="ORF">ES332_D06G245400v1</name>
</gene>
<keyword evidence="2" id="KW-1185">Reference proteome</keyword>
<dbReference type="EMBL" id="CM017628">
    <property type="protein sequence ID" value="TYH68252.1"/>
    <property type="molecule type" value="Genomic_DNA"/>
</dbReference>
<protein>
    <submittedName>
        <fullName evidence="1">Uncharacterized protein</fullName>
    </submittedName>
</protein>
<organism evidence="1 2">
    <name type="scientific">Gossypium tomentosum</name>
    <name type="common">Hawaiian cotton</name>
    <name type="synonym">Gossypium sandvicense</name>
    <dbReference type="NCBI Taxonomy" id="34277"/>
    <lineage>
        <taxon>Eukaryota</taxon>
        <taxon>Viridiplantae</taxon>
        <taxon>Streptophyta</taxon>
        <taxon>Embryophyta</taxon>
        <taxon>Tracheophyta</taxon>
        <taxon>Spermatophyta</taxon>
        <taxon>Magnoliopsida</taxon>
        <taxon>eudicotyledons</taxon>
        <taxon>Gunneridae</taxon>
        <taxon>Pentapetalae</taxon>
        <taxon>rosids</taxon>
        <taxon>malvids</taxon>
        <taxon>Malvales</taxon>
        <taxon>Malvaceae</taxon>
        <taxon>Malvoideae</taxon>
        <taxon>Gossypium</taxon>
    </lineage>
</organism>
<dbReference type="Proteomes" id="UP000322667">
    <property type="component" value="Chromosome D06"/>
</dbReference>
<reference evidence="1 2" key="1">
    <citation type="submission" date="2019-07" db="EMBL/GenBank/DDBJ databases">
        <title>WGS assembly of Gossypium tomentosum.</title>
        <authorList>
            <person name="Chen Z.J."/>
            <person name="Sreedasyam A."/>
            <person name="Ando A."/>
            <person name="Song Q."/>
            <person name="De L."/>
            <person name="Hulse-Kemp A."/>
            <person name="Ding M."/>
            <person name="Ye W."/>
            <person name="Kirkbride R."/>
            <person name="Jenkins J."/>
            <person name="Plott C."/>
            <person name="Lovell J."/>
            <person name="Lin Y.-M."/>
            <person name="Vaughn R."/>
            <person name="Liu B."/>
            <person name="Li W."/>
            <person name="Simpson S."/>
            <person name="Scheffler B."/>
            <person name="Saski C."/>
            <person name="Grover C."/>
            <person name="Hu G."/>
            <person name="Conover J."/>
            <person name="Carlson J."/>
            <person name="Shu S."/>
            <person name="Boston L."/>
            <person name="Williams M."/>
            <person name="Peterson D."/>
            <person name="Mcgee K."/>
            <person name="Jones D."/>
            <person name="Wendel J."/>
            <person name="Stelly D."/>
            <person name="Grimwood J."/>
            <person name="Schmutz J."/>
        </authorList>
    </citation>
    <scope>NUCLEOTIDE SEQUENCE [LARGE SCALE GENOMIC DNA]</scope>
    <source>
        <strain evidence="1">7179.01</strain>
    </source>
</reference>
<dbReference type="SUPFAM" id="SSF52047">
    <property type="entry name" value="RNI-like"/>
    <property type="match status" value="1"/>
</dbReference>
<accession>A0A5D2KNE4</accession>
<name>A0A5D2KNE4_GOSTO</name>
<proteinExistence type="predicted"/>
<dbReference type="AlphaFoldDB" id="A0A5D2KNE4"/>
<sequence length="179" mass="20924">MLPFTSMFALERFLSFNLFRCCTQELRLSGFKESNVFCLENVECLQSLNLRNCENVEEIKMEKLHTWVSPGTSYTSPFHTLTSVSFQDCHKLTDVTWLILVPNLSLWKLKSVYWDVLPFPCLKCIFVGICPELKKLPLNSDSAKGNRITIDGNEDWWAEIEWENEATRQTFLPFFRSYS</sequence>
<evidence type="ECO:0000313" key="2">
    <source>
        <dbReference type="Proteomes" id="UP000322667"/>
    </source>
</evidence>